<dbReference type="PANTHER" id="PTHR16166">
    <property type="entry name" value="VACUOLAR PROTEIN SORTING-ASSOCIATED PROTEIN VPS13"/>
    <property type="match status" value="1"/>
</dbReference>
<dbReference type="AlphaFoldDB" id="A0A8J4LU22"/>
<comment type="caution">
    <text evidence="3">The sequence shown here is derived from an EMBL/GenBank/DDBJ whole genome shotgun (WGS) entry which is preliminary data.</text>
</comment>
<feature type="compositionally biased region" description="Low complexity" evidence="2">
    <location>
        <begin position="53"/>
        <end position="73"/>
    </location>
</feature>
<feature type="region of interest" description="Disordered" evidence="2">
    <location>
        <begin position="657"/>
        <end position="692"/>
    </location>
</feature>
<sequence length="1106" mass="110481">AEPPVAASVVRSGGEGRTLMRLQISMARLQLVMPYEVLLPSPLPVAPSPPTPTHASQQQQRQQPTPAAADEAGAGAGPRLLALAEMDAFSFCLDVRPSSMELTTSLGNFTAQYGALPVSSPYRTICTMRPGTSGSLIEVTYRMHSAAESLSQPRVPAGSQYSSLSASLSAVQVVYMGRFLNELLPYLTDMLAMQPRSRPILTAISPSATTTAGSIATSSSPAPPPPRSSSTTATATATAAGISATSSPPPSSSTTATSSATIAAASDTAATAAATATATATAAPLILLLDISLASPVITLPQNSASSQHVQFDLGTLKLANSVAWRHDVTAVAAVAVGGGGGTAAAALSPVRGGDLGCPGAEGWRVLIDEMEVRLTDMSLVVGQADGSMAGNRGGGGANVYGTAYGATGAGGGGGQNIIRDVGCGVIVSLHRPLAIQPDHDAADTAAAAAAAPPPPLPPIHAAVTLPQLSAVISEVEYRRLLSALSCNFSESAQSDPRVSELHQILQRLTRAPPPPQPPASPPPAAAALPSLASLAATGAAKAAGGGGSGTPPRSPILDFSRSLRSVLAALGDSCTVQATVAMGTARLTLLAAAADGSGTLAPLTAVILRDFWLGYYGTARGGMFISATLPAFDIEDLRPGVSPEQRKVLSTAANANANASSDDGGELGDASTAAAAVPQPPLHPPPPSPSLLALEYRSAPAAVVGTGGGGGGAGHEVAALSAVQALKLRLQRPTLVLDFGLLLQLVNFVAPSPVLKGSGPRPYETRDIFLPLHMPYYANGKDVWLSPEVRLLADAPAGGAAPPATGFLHVYDGGGGRLVLPPGLSPAESLPLIVIGANRALKLKNVRIVNCASLPPCLDLGPGAQLQAREEDGVKFVLADPEIDRQHSAVLAAAAEAAAAAAPLSAASASVPAPSVGPPPPVFEMSFDALGASLQVIEAPIGGGGGGGGLLDEVSGGGGGGQQSRSGYGTGIESALGLGPTTTAPPSARSPWQGVGGAAAVTSAAAADTTTPRGADTMAAALLDAMAQRLRRRLVLQLDASARLTIQGERQDAEASLRNFTVRTVTVFPAAATAASTASAAGTATVPTPAGGSPPLSKAGSSVSL</sequence>
<feature type="non-terminal residue" evidence="3">
    <location>
        <position position="1"/>
    </location>
</feature>
<dbReference type="EMBL" id="BNCQ01000036">
    <property type="protein sequence ID" value="GIM10920.1"/>
    <property type="molecule type" value="Genomic_DNA"/>
</dbReference>
<dbReference type="GO" id="GO:0006623">
    <property type="term" value="P:protein targeting to vacuole"/>
    <property type="evidence" value="ECO:0007669"/>
    <property type="project" value="TreeGrafter"/>
</dbReference>
<dbReference type="GO" id="GO:0045053">
    <property type="term" value="P:protein retention in Golgi apparatus"/>
    <property type="evidence" value="ECO:0007669"/>
    <property type="project" value="TreeGrafter"/>
</dbReference>
<feature type="compositionally biased region" description="Low complexity" evidence="2">
    <location>
        <begin position="1079"/>
        <end position="1096"/>
    </location>
</feature>
<feature type="compositionally biased region" description="Pro residues" evidence="2">
    <location>
        <begin position="43"/>
        <end position="52"/>
    </location>
</feature>
<comment type="similarity">
    <text evidence="1">Belongs to the VPS13 family.</text>
</comment>
<feature type="region of interest" description="Disordered" evidence="2">
    <location>
        <begin position="956"/>
        <end position="996"/>
    </location>
</feature>
<dbReference type="InterPro" id="IPR026847">
    <property type="entry name" value="VPS13"/>
</dbReference>
<protein>
    <submittedName>
        <fullName evidence="3">Uncharacterized protein</fullName>
    </submittedName>
</protein>
<evidence type="ECO:0000256" key="2">
    <source>
        <dbReference type="SAM" id="MobiDB-lite"/>
    </source>
</evidence>
<proteinExistence type="inferred from homology"/>
<evidence type="ECO:0000313" key="3">
    <source>
        <dbReference type="EMBL" id="GIM10920.1"/>
    </source>
</evidence>
<reference evidence="3" key="1">
    <citation type="journal article" date="2021" name="Proc. Natl. Acad. Sci. U.S.A.">
        <title>Three genomes in the algal genus Volvox reveal the fate of a haploid sex-determining region after a transition to homothallism.</title>
        <authorList>
            <person name="Yamamoto K."/>
            <person name="Hamaji T."/>
            <person name="Kawai-Toyooka H."/>
            <person name="Matsuzaki R."/>
            <person name="Takahashi F."/>
            <person name="Nishimura Y."/>
            <person name="Kawachi M."/>
            <person name="Noguchi H."/>
            <person name="Minakuchi Y."/>
            <person name="Umen J.G."/>
            <person name="Toyoda A."/>
            <person name="Nozaki H."/>
        </authorList>
    </citation>
    <scope>NUCLEOTIDE SEQUENCE</scope>
    <source>
        <strain evidence="3">NIES-3785</strain>
    </source>
</reference>
<dbReference type="Proteomes" id="UP000722791">
    <property type="component" value="Unassembled WGS sequence"/>
</dbReference>
<evidence type="ECO:0000256" key="1">
    <source>
        <dbReference type="ARBA" id="ARBA00006545"/>
    </source>
</evidence>
<feature type="region of interest" description="Disordered" evidence="2">
    <location>
        <begin position="1079"/>
        <end position="1106"/>
    </location>
</feature>
<feature type="compositionally biased region" description="Low complexity" evidence="2">
    <location>
        <begin position="228"/>
        <end position="258"/>
    </location>
</feature>
<accession>A0A8J4LU22</accession>
<feature type="compositionally biased region" description="Pro residues" evidence="2">
    <location>
        <begin position="679"/>
        <end position="690"/>
    </location>
</feature>
<feature type="region of interest" description="Disordered" evidence="2">
    <location>
        <begin position="43"/>
        <end position="73"/>
    </location>
</feature>
<dbReference type="PANTHER" id="PTHR16166:SF93">
    <property type="entry name" value="INTERMEMBRANE LIPID TRANSFER PROTEIN VPS13"/>
    <property type="match status" value="1"/>
</dbReference>
<evidence type="ECO:0000313" key="4">
    <source>
        <dbReference type="Proteomes" id="UP000722791"/>
    </source>
</evidence>
<feature type="compositionally biased region" description="Low complexity" evidence="2">
    <location>
        <begin position="981"/>
        <end position="992"/>
    </location>
</feature>
<organism evidence="3 4">
    <name type="scientific">Volvox reticuliferus</name>
    <dbReference type="NCBI Taxonomy" id="1737510"/>
    <lineage>
        <taxon>Eukaryota</taxon>
        <taxon>Viridiplantae</taxon>
        <taxon>Chlorophyta</taxon>
        <taxon>core chlorophytes</taxon>
        <taxon>Chlorophyceae</taxon>
        <taxon>CS clade</taxon>
        <taxon>Chlamydomonadales</taxon>
        <taxon>Volvocaceae</taxon>
        <taxon>Volvox</taxon>
    </lineage>
</organism>
<feature type="region of interest" description="Disordered" evidence="2">
    <location>
        <begin position="212"/>
        <end position="258"/>
    </location>
</feature>
<gene>
    <name evidence="3" type="ORF">Vretimale_14572</name>
</gene>
<name>A0A8J4LU22_9CHLO</name>
<feature type="non-terminal residue" evidence="3">
    <location>
        <position position="1106"/>
    </location>
</feature>